<feature type="transmembrane region" description="Helical" evidence="1">
    <location>
        <begin position="6"/>
        <end position="24"/>
    </location>
</feature>
<gene>
    <name evidence="2" type="ORF">LCGC14_1126460</name>
</gene>
<keyword evidence="1" id="KW-0472">Membrane</keyword>
<dbReference type="AlphaFoldDB" id="A0A0F9Q890"/>
<sequence length="56" mass="6413">MWKIAGFIFAVVSIFNLIVAMGLFPEYKMFMPIEGNDHLARATAYYVGSLVFFDMK</sequence>
<protein>
    <submittedName>
        <fullName evidence="2">Uncharacterized protein</fullName>
    </submittedName>
</protein>
<keyword evidence="1" id="KW-1133">Transmembrane helix</keyword>
<proteinExistence type="predicted"/>
<dbReference type="EMBL" id="LAZR01005246">
    <property type="protein sequence ID" value="KKN01573.1"/>
    <property type="molecule type" value="Genomic_DNA"/>
</dbReference>
<organism evidence="2">
    <name type="scientific">marine sediment metagenome</name>
    <dbReference type="NCBI Taxonomy" id="412755"/>
    <lineage>
        <taxon>unclassified sequences</taxon>
        <taxon>metagenomes</taxon>
        <taxon>ecological metagenomes</taxon>
    </lineage>
</organism>
<evidence type="ECO:0000256" key="1">
    <source>
        <dbReference type="SAM" id="Phobius"/>
    </source>
</evidence>
<evidence type="ECO:0000313" key="2">
    <source>
        <dbReference type="EMBL" id="KKN01573.1"/>
    </source>
</evidence>
<accession>A0A0F9Q890</accession>
<comment type="caution">
    <text evidence="2">The sequence shown here is derived from an EMBL/GenBank/DDBJ whole genome shotgun (WGS) entry which is preliminary data.</text>
</comment>
<reference evidence="2" key="1">
    <citation type="journal article" date="2015" name="Nature">
        <title>Complex archaea that bridge the gap between prokaryotes and eukaryotes.</title>
        <authorList>
            <person name="Spang A."/>
            <person name="Saw J.H."/>
            <person name="Jorgensen S.L."/>
            <person name="Zaremba-Niedzwiedzka K."/>
            <person name="Martijn J."/>
            <person name="Lind A.E."/>
            <person name="van Eijk R."/>
            <person name="Schleper C."/>
            <person name="Guy L."/>
            <person name="Ettema T.J."/>
        </authorList>
    </citation>
    <scope>NUCLEOTIDE SEQUENCE</scope>
</reference>
<keyword evidence="1" id="KW-0812">Transmembrane</keyword>
<name>A0A0F9Q890_9ZZZZ</name>